<evidence type="ECO:0008006" key="3">
    <source>
        <dbReference type="Google" id="ProtNLM"/>
    </source>
</evidence>
<dbReference type="InterPro" id="IPR008780">
    <property type="entry name" value="Plasmodium_Vir"/>
</dbReference>
<evidence type="ECO:0000313" key="2">
    <source>
        <dbReference type="Proteomes" id="UP000243200"/>
    </source>
</evidence>
<evidence type="ECO:0000313" key="1">
    <source>
        <dbReference type="EMBL" id="SBT73721.1"/>
    </source>
</evidence>
<dbReference type="Proteomes" id="UP000243200">
    <property type="component" value="Unassembled WGS sequence"/>
</dbReference>
<gene>
    <name evidence="1" type="primary">PowCR01_000128300</name>
    <name evidence="1" type="ORF">POWCR01_000128300</name>
</gene>
<dbReference type="AlphaFoldDB" id="A0A1C3KIR0"/>
<dbReference type="VEuPathDB" id="PlasmoDB:PocGH01_00231600"/>
<sequence>MAEEITKDNLPSKTYYEEVHKCIKFDEIEMIIINDQDPSAANEWIGQFMNYSEGYLKTYTNEGSTINGDKRCRDYIYSLVAIKKYIEQSKNNRGSYKIIVDTIDNFVTSLGVYGYDNCSMISENDYSNVDNMKKLDDFLQNITYIKSKLEQVNKSSHCNDIKTYMQIESLELKDIDRSNIPKYSEILKYYDVSENYAFDEIPNLISCTTAHNSLSEVAEGSTSHSKLSGRDTFLSAFFPLVGVSVISFFLHKHTSLGSWLNNRILNRTISKNILNEDKNDNILEQNYEPFYTDTHNEGYNLSYYSS</sequence>
<accession>A0A1C3KIR0</accession>
<protein>
    <recommendedName>
        <fullName evidence="3">PIR protein</fullName>
    </recommendedName>
</protein>
<proteinExistence type="predicted"/>
<dbReference type="EMBL" id="FLRJ01000480">
    <property type="protein sequence ID" value="SBT73721.1"/>
    <property type="molecule type" value="Genomic_DNA"/>
</dbReference>
<dbReference type="VEuPathDB" id="PlasmoDB:POWCR01_000128300"/>
<organism evidence="1 2">
    <name type="scientific">Plasmodium ovale</name>
    <name type="common">malaria parasite P. ovale</name>
    <dbReference type="NCBI Taxonomy" id="36330"/>
    <lineage>
        <taxon>Eukaryota</taxon>
        <taxon>Sar</taxon>
        <taxon>Alveolata</taxon>
        <taxon>Apicomplexa</taxon>
        <taxon>Aconoidasida</taxon>
        <taxon>Haemosporida</taxon>
        <taxon>Plasmodiidae</taxon>
        <taxon>Plasmodium</taxon>
        <taxon>Plasmodium (Plasmodium)</taxon>
    </lineage>
</organism>
<dbReference type="Pfam" id="PF05795">
    <property type="entry name" value="Plasmodium_Vir"/>
    <property type="match status" value="1"/>
</dbReference>
<name>A0A1C3KIR0_PLAOA</name>
<reference evidence="1 2" key="1">
    <citation type="submission" date="2016-06" db="EMBL/GenBank/DDBJ databases">
        <authorList>
            <consortium name="Pathogen Informatics"/>
        </authorList>
    </citation>
    <scope>NUCLEOTIDE SEQUENCE [LARGE SCALE GENOMIC DNA]</scope>
</reference>